<gene>
    <name evidence="11" type="ORF">BTM29_04355</name>
</gene>
<name>A0A1P8Q1S6_9LACO</name>
<comment type="cofactor">
    <cofactor evidence="1">
        <name>FAD</name>
        <dbReference type="ChEBI" id="CHEBI:57692"/>
    </cofactor>
</comment>
<dbReference type="Gene3D" id="3.40.50.80">
    <property type="entry name" value="Nucleotide-binding domain of ferredoxin-NADP reductase (FNR) module"/>
    <property type="match status" value="1"/>
</dbReference>
<accession>A0A1P8Q1S6</accession>
<dbReference type="KEGG" id="lalw:BTM29_04355"/>
<dbReference type="Gene3D" id="3.10.20.30">
    <property type="match status" value="1"/>
</dbReference>
<dbReference type="SUPFAM" id="SSF63380">
    <property type="entry name" value="Riboflavin synthase domain-like"/>
    <property type="match status" value="1"/>
</dbReference>
<dbReference type="Pfam" id="PF00175">
    <property type="entry name" value="NAD_binding_1"/>
    <property type="match status" value="1"/>
</dbReference>
<evidence type="ECO:0000256" key="2">
    <source>
        <dbReference type="ARBA" id="ARBA00022630"/>
    </source>
</evidence>
<evidence type="ECO:0000256" key="5">
    <source>
        <dbReference type="ARBA" id="ARBA00022827"/>
    </source>
</evidence>
<dbReference type="Gene3D" id="2.40.30.10">
    <property type="entry name" value="Translation factors"/>
    <property type="match status" value="1"/>
</dbReference>
<dbReference type="InterPro" id="IPR001433">
    <property type="entry name" value="OxRdtase_FAD/NAD-bd"/>
</dbReference>
<evidence type="ECO:0000313" key="11">
    <source>
        <dbReference type="EMBL" id="APX71834.1"/>
    </source>
</evidence>
<keyword evidence="6" id="KW-0560">Oxidoreductase</keyword>
<dbReference type="Pfam" id="PF00970">
    <property type="entry name" value="FAD_binding_6"/>
    <property type="match status" value="1"/>
</dbReference>
<evidence type="ECO:0000259" key="10">
    <source>
        <dbReference type="PROSITE" id="PS51384"/>
    </source>
</evidence>
<keyword evidence="7" id="KW-0408">Iron</keyword>
<dbReference type="STRING" id="1847728.BTM29_04355"/>
<dbReference type="InterPro" id="IPR008333">
    <property type="entry name" value="Cbr1-like_FAD-bd_dom"/>
</dbReference>
<dbReference type="InterPro" id="IPR001709">
    <property type="entry name" value="Flavoprot_Pyr_Nucl_cyt_Rdtase"/>
</dbReference>
<dbReference type="GO" id="GO:0051537">
    <property type="term" value="F:2 iron, 2 sulfur cluster binding"/>
    <property type="evidence" value="ECO:0007669"/>
    <property type="project" value="UniProtKB-KW"/>
</dbReference>
<keyword evidence="4" id="KW-0479">Metal-binding</keyword>
<sequence>MDTFENQIKPFNKLLEERKEKIDSGSTKPLVKTFPVNELAERLHPEKQFLKVFKIVEHGPDARSFYFKPDTDNGTNHLAYFRSGQYISLRLKIDDSYVTRPYAICSSPADAMNDIYMLTIKLVQTGFVTPYIWDNWKVGTKIEASAPAGTLYYQPLRDKKHIIGIAGGSGITPFYSMAKSISEGVEDVDLTILYGSRTHDNILLGEELNKLTKETDKVKVVNVLSDENISGYEHGFISAALISKYQPAQDYSIFICGPNVMYKFANKEIATLHLPAGRVRHELNGDFGTPYNELDYPTSAKNKIFNLTVRVRDDERVIKAKSNESLLVAMERAGIKAPSMCRSGECGFCRSQLINGKAFTPTSIDGRRIADKKFGYVHTCDAYPLSDLTIDVPVHDLESVTTRE</sequence>
<dbReference type="PRINTS" id="PR00406">
    <property type="entry name" value="CYTB5RDTASE"/>
</dbReference>
<evidence type="ECO:0000256" key="4">
    <source>
        <dbReference type="ARBA" id="ARBA00022723"/>
    </source>
</evidence>
<evidence type="ECO:0000313" key="12">
    <source>
        <dbReference type="Proteomes" id="UP000187499"/>
    </source>
</evidence>
<dbReference type="PRINTS" id="PR00371">
    <property type="entry name" value="FPNCR"/>
</dbReference>
<dbReference type="RefSeq" id="WP_076614338.1">
    <property type="nucleotide sequence ID" value="NZ_CP019323.1"/>
</dbReference>
<keyword evidence="2" id="KW-0285">Flavoprotein</keyword>
<keyword evidence="12" id="KW-1185">Reference proteome</keyword>
<proteinExistence type="predicted"/>
<dbReference type="AlphaFoldDB" id="A0A1P8Q1S6"/>
<dbReference type="InterPro" id="IPR017938">
    <property type="entry name" value="Riboflavin_synthase-like_b-brl"/>
</dbReference>
<dbReference type="InterPro" id="IPR036010">
    <property type="entry name" value="2Fe-2S_ferredoxin-like_sf"/>
</dbReference>
<feature type="domain" description="2Fe-2S ferredoxin-type" evidence="9">
    <location>
        <begin position="305"/>
        <end position="396"/>
    </location>
</feature>
<feature type="domain" description="FAD-binding FR-type" evidence="10">
    <location>
        <begin position="45"/>
        <end position="154"/>
    </location>
</feature>
<evidence type="ECO:0000256" key="8">
    <source>
        <dbReference type="ARBA" id="ARBA00023014"/>
    </source>
</evidence>
<evidence type="ECO:0000256" key="7">
    <source>
        <dbReference type="ARBA" id="ARBA00023004"/>
    </source>
</evidence>
<dbReference type="InterPro" id="IPR050415">
    <property type="entry name" value="MRET"/>
</dbReference>
<organism evidence="11 12">
    <name type="scientific">Companilactobacillus allii</name>
    <dbReference type="NCBI Taxonomy" id="1847728"/>
    <lineage>
        <taxon>Bacteria</taxon>
        <taxon>Bacillati</taxon>
        <taxon>Bacillota</taxon>
        <taxon>Bacilli</taxon>
        <taxon>Lactobacillales</taxon>
        <taxon>Lactobacillaceae</taxon>
        <taxon>Companilactobacillus</taxon>
    </lineage>
</organism>
<dbReference type="InterPro" id="IPR012675">
    <property type="entry name" value="Beta-grasp_dom_sf"/>
</dbReference>
<protein>
    <recommendedName>
        <fullName evidence="13">FAD-binding FR-type domain-containing protein</fullName>
    </recommendedName>
</protein>
<evidence type="ECO:0000259" key="9">
    <source>
        <dbReference type="PROSITE" id="PS51085"/>
    </source>
</evidence>
<dbReference type="InterPro" id="IPR017927">
    <property type="entry name" value="FAD-bd_FR_type"/>
</dbReference>
<dbReference type="PANTHER" id="PTHR47354:SF8">
    <property type="entry name" value="1,2-PHENYLACETYL-COA EPOXIDASE, SUBUNIT E"/>
    <property type="match status" value="1"/>
</dbReference>
<keyword evidence="8" id="KW-0411">Iron-sulfur</keyword>
<dbReference type="PROSITE" id="PS51085">
    <property type="entry name" value="2FE2S_FER_2"/>
    <property type="match status" value="1"/>
</dbReference>
<dbReference type="InterPro" id="IPR001041">
    <property type="entry name" value="2Fe-2S_ferredoxin-type"/>
</dbReference>
<dbReference type="GO" id="GO:0016491">
    <property type="term" value="F:oxidoreductase activity"/>
    <property type="evidence" value="ECO:0007669"/>
    <property type="project" value="UniProtKB-KW"/>
</dbReference>
<dbReference type="PROSITE" id="PS51384">
    <property type="entry name" value="FAD_FR"/>
    <property type="match status" value="1"/>
</dbReference>
<dbReference type="SUPFAM" id="SSF54292">
    <property type="entry name" value="2Fe-2S ferredoxin-like"/>
    <property type="match status" value="1"/>
</dbReference>
<dbReference type="Pfam" id="PF00111">
    <property type="entry name" value="Fer2"/>
    <property type="match status" value="1"/>
</dbReference>
<evidence type="ECO:0000256" key="3">
    <source>
        <dbReference type="ARBA" id="ARBA00022714"/>
    </source>
</evidence>
<reference evidence="12" key="1">
    <citation type="submission" date="2016-12" db="EMBL/GenBank/DDBJ databases">
        <authorList>
            <person name="Jung M.Y."/>
            <person name="Lee S.H."/>
        </authorList>
    </citation>
    <scope>NUCLEOTIDE SEQUENCE [LARGE SCALE GENOMIC DNA]</scope>
    <source>
        <strain evidence="12">WiKim39</strain>
    </source>
</reference>
<dbReference type="InterPro" id="IPR039261">
    <property type="entry name" value="FNR_nucleotide-bd"/>
</dbReference>
<dbReference type="PANTHER" id="PTHR47354">
    <property type="entry name" value="NADH OXIDOREDUCTASE HCR"/>
    <property type="match status" value="1"/>
</dbReference>
<evidence type="ECO:0008006" key="13">
    <source>
        <dbReference type="Google" id="ProtNLM"/>
    </source>
</evidence>
<evidence type="ECO:0000256" key="1">
    <source>
        <dbReference type="ARBA" id="ARBA00001974"/>
    </source>
</evidence>
<evidence type="ECO:0000256" key="6">
    <source>
        <dbReference type="ARBA" id="ARBA00023002"/>
    </source>
</evidence>
<dbReference type="SUPFAM" id="SSF52343">
    <property type="entry name" value="Ferredoxin reductase-like, C-terminal NADP-linked domain"/>
    <property type="match status" value="1"/>
</dbReference>
<dbReference type="OrthoDB" id="573132at2"/>
<keyword evidence="3" id="KW-0001">2Fe-2S</keyword>
<keyword evidence="5" id="KW-0274">FAD</keyword>
<dbReference type="Proteomes" id="UP000187499">
    <property type="component" value="Chromosome"/>
</dbReference>
<dbReference type="GO" id="GO:0050660">
    <property type="term" value="F:flavin adenine dinucleotide binding"/>
    <property type="evidence" value="ECO:0007669"/>
    <property type="project" value="TreeGrafter"/>
</dbReference>
<dbReference type="CDD" id="cd00207">
    <property type="entry name" value="fer2"/>
    <property type="match status" value="1"/>
</dbReference>
<dbReference type="EMBL" id="CP019323">
    <property type="protein sequence ID" value="APX71834.1"/>
    <property type="molecule type" value="Genomic_DNA"/>
</dbReference>
<dbReference type="GO" id="GO:0046872">
    <property type="term" value="F:metal ion binding"/>
    <property type="evidence" value="ECO:0007669"/>
    <property type="project" value="UniProtKB-KW"/>
</dbReference>